<evidence type="ECO:0000313" key="1">
    <source>
        <dbReference type="EMBL" id="EFA84362.1"/>
    </source>
</evidence>
<keyword evidence="2" id="KW-1185">Reference proteome</keyword>
<dbReference type="Proteomes" id="UP000001396">
    <property type="component" value="Unassembled WGS sequence"/>
</dbReference>
<dbReference type="EMBL" id="ADBJ01000010">
    <property type="protein sequence ID" value="EFA84362.1"/>
    <property type="molecule type" value="Genomic_DNA"/>
</dbReference>
<reference evidence="1 2" key="1">
    <citation type="journal article" date="2011" name="Genome Res.">
        <title>Phylogeny-wide analysis of social amoeba genomes highlights ancient origins for complex intercellular communication.</title>
        <authorList>
            <person name="Heidel A.J."/>
            <person name="Lawal H.M."/>
            <person name="Felder M."/>
            <person name="Schilde C."/>
            <person name="Helps N.R."/>
            <person name="Tunggal B."/>
            <person name="Rivero F."/>
            <person name="John U."/>
            <person name="Schleicher M."/>
            <person name="Eichinger L."/>
            <person name="Platzer M."/>
            <person name="Noegel A.A."/>
            <person name="Schaap P."/>
            <person name="Gloeckner G."/>
        </authorList>
    </citation>
    <scope>NUCLEOTIDE SEQUENCE [LARGE SCALE GENOMIC DNA]</scope>
    <source>
        <strain evidence="2">ATCC 26659 / Pp 5 / PN500</strain>
    </source>
</reference>
<accession>D3B4W4</accession>
<name>D3B4W4_HETP5</name>
<dbReference type="InParanoid" id="D3B4W4"/>
<sequence>MDHNLFSSIVVVESLIRQTEERSMTNSDPKARLPTCNSNTIVWIQTDHFQQEF</sequence>
<gene>
    <name evidence="1" type="ORF">PPL_03440</name>
</gene>
<comment type="caution">
    <text evidence="1">The sequence shown here is derived from an EMBL/GenBank/DDBJ whole genome shotgun (WGS) entry which is preliminary data.</text>
</comment>
<dbReference type="GeneID" id="31358961"/>
<dbReference type="AlphaFoldDB" id="D3B4W4"/>
<proteinExistence type="predicted"/>
<protein>
    <submittedName>
        <fullName evidence="1">Uncharacterized protein</fullName>
    </submittedName>
</protein>
<dbReference type="RefSeq" id="XP_020436477.1">
    <property type="nucleotide sequence ID" value="XM_020574405.1"/>
</dbReference>
<evidence type="ECO:0000313" key="2">
    <source>
        <dbReference type="Proteomes" id="UP000001396"/>
    </source>
</evidence>
<organism evidence="1 2">
    <name type="scientific">Heterostelium pallidum (strain ATCC 26659 / Pp 5 / PN500)</name>
    <name type="common">Cellular slime mold</name>
    <name type="synonym">Polysphondylium pallidum</name>
    <dbReference type="NCBI Taxonomy" id="670386"/>
    <lineage>
        <taxon>Eukaryota</taxon>
        <taxon>Amoebozoa</taxon>
        <taxon>Evosea</taxon>
        <taxon>Eumycetozoa</taxon>
        <taxon>Dictyostelia</taxon>
        <taxon>Acytosteliales</taxon>
        <taxon>Acytosteliaceae</taxon>
        <taxon>Heterostelium</taxon>
    </lineage>
</organism>